<proteinExistence type="predicted"/>
<feature type="transmembrane region" description="Helical" evidence="1">
    <location>
        <begin position="12"/>
        <end position="34"/>
    </location>
</feature>
<evidence type="ECO:0000313" key="2">
    <source>
        <dbReference type="EMBL" id="ASU36271.1"/>
    </source>
</evidence>
<keyword evidence="1" id="KW-1133">Transmembrane helix</keyword>
<name>A0A223P376_9SPHI</name>
<dbReference type="Proteomes" id="UP000215002">
    <property type="component" value="Chromosome"/>
</dbReference>
<gene>
    <name evidence="2" type="ORF">MuYL_4386</name>
</gene>
<dbReference type="KEGG" id="muc:MuYL_4386"/>
<evidence type="ECO:0000313" key="3">
    <source>
        <dbReference type="Proteomes" id="UP000215002"/>
    </source>
</evidence>
<keyword evidence="1" id="KW-0472">Membrane</keyword>
<dbReference type="AlphaFoldDB" id="A0A223P376"/>
<keyword evidence="1" id="KW-0812">Transmembrane</keyword>
<evidence type="ECO:0000256" key="1">
    <source>
        <dbReference type="SAM" id="Phobius"/>
    </source>
</evidence>
<sequence>MLIIRVNILFKLLLIAEAFTRYIFHLLICSTIAYNFTTIALPV</sequence>
<organism evidence="2 3">
    <name type="scientific">Mucilaginibacter xinganensis</name>
    <dbReference type="NCBI Taxonomy" id="1234841"/>
    <lineage>
        <taxon>Bacteria</taxon>
        <taxon>Pseudomonadati</taxon>
        <taxon>Bacteroidota</taxon>
        <taxon>Sphingobacteriia</taxon>
        <taxon>Sphingobacteriales</taxon>
        <taxon>Sphingobacteriaceae</taxon>
        <taxon>Mucilaginibacter</taxon>
    </lineage>
</organism>
<keyword evidence="3" id="KW-1185">Reference proteome</keyword>
<accession>A0A223P376</accession>
<protein>
    <submittedName>
        <fullName evidence="2">Uncharacterized protein</fullName>
    </submittedName>
</protein>
<dbReference type="EMBL" id="CP022743">
    <property type="protein sequence ID" value="ASU36271.1"/>
    <property type="molecule type" value="Genomic_DNA"/>
</dbReference>
<reference evidence="2 3" key="1">
    <citation type="submission" date="2017-08" db="EMBL/GenBank/DDBJ databases">
        <title>Complete genome sequence of Mucilaginibacter sp. strain BJC16-A31.</title>
        <authorList>
            <consortium name="Henan University of Science and Technology"/>
            <person name="You X."/>
        </authorList>
    </citation>
    <scope>NUCLEOTIDE SEQUENCE [LARGE SCALE GENOMIC DNA]</scope>
    <source>
        <strain evidence="2 3">BJC16-A31</strain>
    </source>
</reference>